<proteinExistence type="predicted"/>
<dbReference type="Proteomes" id="UP000886501">
    <property type="component" value="Unassembled WGS sequence"/>
</dbReference>
<comment type="caution">
    <text evidence="1">The sequence shown here is derived from an EMBL/GenBank/DDBJ whole genome shotgun (WGS) entry which is preliminary data.</text>
</comment>
<evidence type="ECO:0000313" key="1">
    <source>
        <dbReference type="EMBL" id="KAF9654425.1"/>
    </source>
</evidence>
<keyword evidence="2" id="KW-1185">Reference proteome</keyword>
<accession>A0ACB6ZX71</accession>
<gene>
    <name evidence="1" type="ORF">BDM02DRAFT_3106819</name>
</gene>
<dbReference type="EMBL" id="MU117961">
    <property type="protein sequence ID" value="KAF9654425.1"/>
    <property type="molecule type" value="Genomic_DNA"/>
</dbReference>
<organism evidence="1 2">
    <name type="scientific">Thelephora ganbajun</name>
    <name type="common">Ganba fungus</name>
    <dbReference type="NCBI Taxonomy" id="370292"/>
    <lineage>
        <taxon>Eukaryota</taxon>
        <taxon>Fungi</taxon>
        <taxon>Dikarya</taxon>
        <taxon>Basidiomycota</taxon>
        <taxon>Agaricomycotina</taxon>
        <taxon>Agaricomycetes</taxon>
        <taxon>Thelephorales</taxon>
        <taxon>Thelephoraceae</taxon>
        <taxon>Thelephora</taxon>
    </lineage>
</organism>
<reference evidence="1" key="1">
    <citation type="submission" date="2019-10" db="EMBL/GenBank/DDBJ databases">
        <authorList>
            <consortium name="DOE Joint Genome Institute"/>
            <person name="Kuo A."/>
            <person name="Miyauchi S."/>
            <person name="Kiss E."/>
            <person name="Drula E."/>
            <person name="Kohler A."/>
            <person name="Sanchez-Garcia M."/>
            <person name="Andreopoulos B."/>
            <person name="Barry K.W."/>
            <person name="Bonito G."/>
            <person name="Buee M."/>
            <person name="Carver A."/>
            <person name="Chen C."/>
            <person name="Cichocki N."/>
            <person name="Clum A."/>
            <person name="Culley D."/>
            <person name="Crous P.W."/>
            <person name="Fauchery L."/>
            <person name="Girlanda M."/>
            <person name="Hayes R."/>
            <person name="Keri Z."/>
            <person name="Labutti K."/>
            <person name="Lipzen A."/>
            <person name="Lombard V."/>
            <person name="Magnuson J."/>
            <person name="Maillard F."/>
            <person name="Morin E."/>
            <person name="Murat C."/>
            <person name="Nolan M."/>
            <person name="Ohm R."/>
            <person name="Pangilinan J."/>
            <person name="Pereira M."/>
            <person name="Perotto S."/>
            <person name="Peter M."/>
            <person name="Riley R."/>
            <person name="Sitrit Y."/>
            <person name="Stielow B."/>
            <person name="Szollosi G."/>
            <person name="Zifcakova L."/>
            <person name="Stursova M."/>
            <person name="Spatafora J.W."/>
            <person name="Tedersoo L."/>
            <person name="Vaario L.-M."/>
            <person name="Yamada A."/>
            <person name="Yan M."/>
            <person name="Wang P."/>
            <person name="Xu J."/>
            <person name="Bruns T."/>
            <person name="Baldrian P."/>
            <person name="Vilgalys R."/>
            <person name="Henrissat B."/>
            <person name="Grigoriev I.V."/>
            <person name="Hibbett D."/>
            <person name="Nagy L.G."/>
            <person name="Martin F.M."/>
        </authorList>
    </citation>
    <scope>NUCLEOTIDE SEQUENCE</scope>
    <source>
        <strain evidence="1">P2</strain>
    </source>
</reference>
<evidence type="ECO:0000313" key="2">
    <source>
        <dbReference type="Proteomes" id="UP000886501"/>
    </source>
</evidence>
<protein>
    <submittedName>
        <fullName evidence="1">Uncharacterized protein</fullName>
    </submittedName>
</protein>
<reference evidence="1" key="2">
    <citation type="journal article" date="2020" name="Nat. Commun.">
        <title>Large-scale genome sequencing of mycorrhizal fungi provides insights into the early evolution of symbiotic traits.</title>
        <authorList>
            <person name="Miyauchi S."/>
            <person name="Kiss E."/>
            <person name="Kuo A."/>
            <person name="Drula E."/>
            <person name="Kohler A."/>
            <person name="Sanchez-Garcia M."/>
            <person name="Morin E."/>
            <person name="Andreopoulos B."/>
            <person name="Barry K.W."/>
            <person name="Bonito G."/>
            <person name="Buee M."/>
            <person name="Carver A."/>
            <person name="Chen C."/>
            <person name="Cichocki N."/>
            <person name="Clum A."/>
            <person name="Culley D."/>
            <person name="Crous P.W."/>
            <person name="Fauchery L."/>
            <person name="Girlanda M."/>
            <person name="Hayes R.D."/>
            <person name="Keri Z."/>
            <person name="LaButti K."/>
            <person name="Lipzen A."/>
            <person name="Lombard V."/>
            <person name="Magnuson J."/>
            <person name="Maillard F."/>
            <person name="Murat C."/>
            <person name="Nolan M."/>
            <person name="Ohm R.A."/>
            <person name="Pangilinan J."/>
            <person name="Pereira M.F."/>
            <person name="Perotto S."/>
            <person name="Peter M."/>
            <person name="Pfister S."/>
            <person name="Riley R."/>
            <person name="Sitrit Y."/>
            <person name="Stielow J.B."/>
            <person name="Szollosi G."/>
            <person name="Zifcakova L."/>
            <person name="Stursova M."/>
            <person name="Spatafora J.W."/>
            <person name="Tedersoo L."/>
            <person name="Vaario L.M."/>
            <person name="Yamada A."/>
            <person name="Yan M."/>
            <person name="Wang P."/>
            <person name="Xu J."/>
            <person name="Bruns T."/>
            <person name="Baldrian P."/>
            <person name="Vilgalys R."/>
            <person name="Dunand C."/>
            <person name="Henrissat B."/>
            <person name="Grigoriev I.V."/>
            <person name="Hibbett D."/>
            <person name="Nagy L.G."/>
            <person name="Martin F.M."/>
        </authorList>
    </citation>
    <scope>NUCLEOTIDE SEQUENCE</scope>
    <source>
        <strain evidence="1">P2</strain>
    </source>
</reference>
<sequence length="62" mass="6859">MPGLSPFIDSATPSGWRPSASRNPPIAGHHPAPHFTASISRCYTRHINEISSPRIKRSHPKF</sequence>
<name>A0ACB6ZX71_THEGA</name>